<proteinExistence type="predicted"/>
<organism evidence="1 2">
    <name type="scientific">Naganishia cerealis</name>
    <dbReference type="NCBI Taxonomy" id="610337"/>
    <lineage>
        <taxon>Eukaryota</taxon>
        <taxon>Fungi</taxon>
        <taxon>Dikarya</taxon>
        <taxon>Basidiomycota</taxon>
        <taxon>Agaricomycotina</taxon>
        <taxon>Tremellomycetes</taxon>
        <taxon>Filobasidiales</taxon>
        <taxon>Filobasidiaceae</taxon>
        <taxon>Naganishia</taxon>
    </lineage>
</organism>
<dbReference type="EMBL" id="JASBWR010000007">
    <property type="protein sequence ID" value="KAJ9111631.1"/>
    <property type="molecule type" value="Genomic_DNA"/>
</dbReference>
<evidence type="ECO:0000313" key="2">
    <source>
        <dbReference type="Proteomes" id="UP001241377"/>
    </source>
</evidence>
<keyword evidence="2" id="KW-1185">Reference proteome</keyword>
<sequence>MWCMQCLNVYKDPNAEEGAQKEAQRRQRDERVRQANNAAGKPAEKPKQPKKDAEVGATAERTALVNHIVVKEDNSDGEY</sequence>
<comment type="caution">
    <text evidence="1">The sequence shown here is derived from an EMBL/GenBank/DDBJ whole genome shotgun (WGS) entry which is preliminary data.</text>
</comment>
<gene>
    <name evidence="1" type="ORF">QFC19_000987</name>
</gene>
<evidence type="ECO:0000313" key="1">
    <source>
        <dbReference type="EMBL" id="KAJ9111631.1"/>
    </source>
</evidence>
<reference evidence="1" key="1">
    <citation type="submission" date="2023-04" db="EMBL/GenBank/DDBJ databases">
        <title>Draft Genome sequencing of Naganishia species isolated from polar environments using Oxford Nanopore Technology.</title>
        <authorList>
            <person name="Leo P."/>
            <person name="Venkateswaran K."/>
        </authorList>
    </citation>
    <scope>NUCLEOTIDE SEQUENCE</scope>
    <source>
        <strain evidence="1">MNA-CCFEE 5261</strain>
    </source>
</reference>
<protein>
    <submittedName>
        <fullName evidence="1">Uncharacterized protein</fullName>
    </submittedName>
</protein>
<dbReference type="Proteomes" id="UP001241377">
    <property type="component" value="Unassembled WGS sequence"/>
</dbReference>
<name>A0ACC2WKL2_9TREE</name>
<accession>A0ACC2WKL2</accession>